<dbReference type="SUPFAM" id="SSF56112">
    <property type="entry name" value="Protein kinase-like (PK-like)"/>
    <property type="match status" value="1"/>
</dbReference>
<dbReference type="EMBL" id="CP003642">
    <property type="protein sequence ID" value="AFZ27535.1"/>
    <property type="molecule type" value="Genomic_DNA"/>
</dbReference>
<dbReference type="Pfam" id="PF01636">
    <property type="entry name" value="APH"/>
    <property type="match status" value="1"/>
</dbReference>
<organism evidence="2 3">
    <name type="scientific">Cylindrospermum stagnale PCC 7417</name>
    <dbReference type="NCBI Taxonomy" id="56107"/>
    <lineage>
        <taxon>Bacteria</taxon>
        <taxon>Bacillati</taxon>
        <taxon>Cyanobacteriota</taxon>
        <taxon>Cyanophyceae</taxon>
        <taxon>Nostocales</taxon>
        <taxon>Nostocaceae</taxon>
        <taxon>Cylindrospermum</taxon>
    </lineage>
</organism>
<evidence type="ECO:0000313" key="3">
    <source>
        <dbReference type="Proteomes" id="UP000010475"/>
    </source>
</evidence>
<dbReference type="AlphaFoldDB" id="K9X4F3"/>
<evidence type="ECO:0000313" key="2">
    <source>
        <dbReference type="EMBL" id="AFZ27535.1"/>
    </source>
</evidence>
<name>K9X4F3_9NOST</name>
<keyword evidence="2" id="KW-0808">Transferase</keyword>
<dbReference type="GO" id="GO:0016740">
    <property type="term" value="F:transferase activity"/>
    <property type="evidence" value="ECO:0007669"/>
    <property type="project" value="UniProtKB-KW"/>
</dbReference>
<dbReference type="HOGENOM" id="CLU_753814_0_0_3"/>
<dbReference type="STRING" id="56107.Cylst_5525"/>
<dbReference type="InterPro" id="IPR011009">
    <property type="entry name" value="Kinase-like_dom_sf"/>
</dbReference>
<evidence type="ECO:0000259" key="1">
    <source>
        <dbReference type="Pfam" id="PF01636"/>
    </source>
</evidence>
<keyword evidence="3" id="KW-1185">Reference proteome</keyword>
<dbReference type="InterPro" id="IPR002575">
    <property type="entry name" value="Aminoglycoside_PTrfase"/>
</dbReference>
<dbReference type="KEGG" id="csg:Cylst_5525"/>
<dbReference type="eggNOG" id="COG3173">
    <property type="taxonomic scope" value="Bacteria"/>
</dbReference>
<dbReference type="Proteomes" id="UP000010475">
    <property type="component" value="Chromosome"/>
</dbReference>
<feature type="domain" description="Aminoglycoside phosphotransferase" evidence="1">
    <location>
        <begin position="45"/>
        <end position="253"/>
    </location>
</feature>
<dbReference type="OrthoDB" id="3806873at2"/>
<proteinExistence type="predicted"/>
<dbReference type="Gene3D" id="3.90.1200.10">
    <property type="match status" value="1"/>
</dbReference>
<dbReference type="RefSeq" id="WP_015210770.1">
    <property type="nucleotide sequence ID" value="NC_019757.1"/>
</dbReference>
<gene>
    <name evidence="2" type="ORF">Cylst_5525</name>
</gene>
<protein>
    <submittedName>
        <fullName evidence="2">Phosphotransferase family protein</fullName>
    </submittedName>
</protein>
<accession>K9X4F3</accession>
<sequence length="367" mass="41527">MVNTPSTIVHYLLERGFLTFDSVVDGDVIVAEATSRHRNCVVIRQHNPSYFVKQIQDWQPEAASTLRREALVYQMAQRELTLAPLVPLMPKYHAFDAKRGILILELLPEAENLSVYHRRLGQFPTEVAAKLGKALGTYHSIDRTSLQDSPHYSVFPQQVPWIFSFHQGVSPFSSLSGANSQLLAILRQYPELPQALDILRSQWQTDTLIHGDMKWDNCIVYPQEDGNGELNLKVVDWEIADLGDACWDVGAIFGTYISFWVMSMPINAAAQPAQMVEEAPYQLVDMQPAMQTFWKTYVETRFLKDEDAALLLERCVKYSAARMLQTVYEQMLFSPQITPNAVSLLQVSLNILQNPQEAIAILLLIGA</sequence>
<reference evidence="2 3" key="1">
    <citation type="submission" date="2012-06" db="EMBL/GenBank/DDBJ databases">
        <title>Finished chromosome of genome of Cylindrospermum stagnale PCC 7417.</title>
        <authorList>
            <consortium name="US DOE Joint Genome Institute"/>
            <person name="Gugger M."/>
            <person name="Coursin T."/>
            <person name="Rippka R."/>
            <person name="Tandeau De Marsac N."/>
            <person name="Huntemann M."/>
            <person name="Wei C.-L."/>
            <person name="Han J."/>
            <person name="Detter J.C."/>
            <person name="Han C."/>
            <person name="Tapia R."/>
            <person name="Chen A."/>
            <person name="Kyrpides N."/>
            <person name="Mavromatis K."/>
            <person name="Markowitz V."/>
            <person name="Szeto E."/>
            <person name="Ivanova N."/>
            <person name="Pagani I."/>
            <person name="Pati A."/>
            <person name="Goodwin L."/>
            <person name="Nordberg H.P."/>
            <person name="Cantor M.N."/>
            <person name="Hua S.X."/>
            <person name="Woyke T."/>
            <person name="Kerfeld C.A."/>
        </authorList>
    </citation>
    <scope>NUCLEOTIDE SEQUENCE [LARGE SCALE GENOMIC DNA]</scope>
    <source>
        <strain evidence="2 3">PCC 7417</strain>
    </source>
</reference>